<comment type="pathway">
    <text evidence="2">Protein modification; protein ubiquitination.</text>
</comment>
<dbReference type="GO" id="GO:0009867">
    <property type="term" value="P:jasmonic acid mediated signaling pathway"/>
    <property type="evidence" value="ECO:0007669"/>
    <property type="project" value="UniProtKB-ARBA"/>
</dbReference>
<reference evidence="10" key="2">
    <citation type="submission" date="2018-04" db="EMBL/GenBank/DDBJ databases">
        <title>OnivRS2 (Oryza nivara Reference Sequence Version 2).</title>
        <authorList>
            <person name="Zhang J."/>
            <person name="Kudrna D."/>
            <person name="Lee S."/>
            <person name="Talag J."/>
            <person name="Rajasekar S."/>
            <person name="Welchert J."/>
            <person name="Hsing Y.-I."/>
            <person name="Wing R.A."/>
        </authorList>
    </citation>
    <scope>NUCLEOTIDE SEQUENCE [LARGE SCALE GENOMIC DNA]</scope>
    <source>
        <strain evidence="10">SL10</strain>
    </source>
</reference>
<evidence type="ECO:0000313" key="11">
    <source>
        <dbReference type="Proteomes" id="UP000006591"/>
    </source>
</evidence>
<comment type="subcellular location">
    <subcellularLocation>
        <location evidence="1">Nucleus</location>
    </subcellularLocation>
</comment>
<dbReference type="eggNOG" id="KOG1724">
    <property type="taxonomic scope" value="Eukaryota"/>
</dbReference>
<name>A0A0E0G4Y4_ORYNI</name>
<dbReference type="CDD" id="cd18322">
    <property type="entry name" value="BTB_POZ_SKP1"/>
    <property type="match status" value="3"/>
</dbReference>
<dbReference type="PANTHER" id="PTHR11165">
    <property type="entry name" value="SKP1"/>
    <property type="match status" value="1"/>
</dbReference>
<dbReference type="Pfam" id="PF01466">
    <property type="entry name" value="Skp1"/>
    <property type="match status" value="3"/>
</dbReference>
<dbReference type="FunFam" id="3.30.710.10:FF:000124">
    <property type="entry name" value="Protein CBG09126"/>
    <property type="match status" value="1"/>
</dbReference>
<evidence type="ECO:0000256" key="2">
    <source>
        <dbReference type="ARBA" id="ARBA00004906"/>
    </source>
</evidence>
<dbReference type="InterPro" id="IPR016897">
    <property type="entry name" value="SKP1"/>
</dbReference>
<evidence type="ECO:0000256" key="3">
    <source>
        <dbReference type="ARBA" id="ARBA00009993"/>
    </source>
</evidence>
<feature type="domain" description="SKP1 component POZ" evidence="9">
    <location>
        <begin position="61"/>
        <end position="121"/>
    </location>
</feature>
<accession>A0A0E0G4Y4</accession>
<evidence type="ECO:0000259" key="8">
    <source>
        <dbReference type="Pfam" id="PF01466"/>
    </source>
</evidence>
<feature type="domain" description="SKP1 component POZ" evidence="9">
    <location>
        <begin position="262"/>
        <end position="320"/>
    </location>
</feature>
<sequence length="630" mass="68285">MAAMVVMMCGELMPHAISSSASVLLLGEQARTRQIDQVLTKRATEMAASAAAADGAADGGKMILLISSDGAKFELSEAAASLSKTLGNMIEDDCATNGAIPLANVAADILAMVVEYCNKHAAAANASGQEELIRKFDAEFVSIDRKKLFGLINAANFLNMPCLLELTCQRAADLIKDMMPEQVREVFGIENDFTPEEEAEVRNENAWAYEISPRATNRSASEFVPSVRVQAQQQSTGPACSTRNKPTSMAAANEGADAGDSKILLISSDGQHFQVTESEASMSKLVSNMIEDECTENGVPLPNVASNVLAKVLEYCKKHAAAATAEDIAVKDQELKSFDASFIDVDNTMLFGLILAANYFNVPSLLDLACQHMADLIKGKTVQEIRDTFGIIKTDSVSEFVNLWLHPYIQTAKTNNFQTIQLQRNANRFVINKLGRTHLIDQKFTPLFSKRATEMASAAAADVAADGKKMILLVSSDGVKFELSEAAASLSKTLGNMIEDDCATNGAIPLANVAADILAKVVEYCNKHAAAAAAKASGEEELRRFDAEFVNIDRKKLFGLINAANFLNMPCLLELTCQRAADLIKDMMPEQVREVFGIENDFTPEEEAEVRNENAWAYEMSSAHRNQSIS</sequence>
<dbReference type="EnsemblPlants" id="ONIVA02G13610.2">
    <property type="protein sequence ID" value="ONIVA02G13610.2"/>
    <property type="gene ID" value="ONIVA02G13610"/>
</dbReference>
<dbReference type="InterPro" id="IPR016073">
    <property type="entry name" value="Skp1_comp_POZ"/>
</dbReference>
<feature type="compositionally biased region" description="Polar residues" evidence="7">
    <location>
        <begin position="234"/>
        <end position="247"/>
    </location>
</feature>
<dbReference type="HOGENOM" id="CLU_434391_0_0_1"/>
<evidence type="ECO:0000256" key="1">
    <source>
        <dbReference type="ARBA" id="ARBA00004123"/>
    </source>
</evidence>
<comment type="similarity">
    <text evidence="3">Belongs to the SKP1 family.</text>
</comment>
<keyword evidence="5" id="KW-0539">Nucleus</keyword>
<dbReference type="STRING" id="4536.A0A0E0G4Y4"/>
<dbReference type="FunFam" id="3.30.710.10:FF:000170">
    <property type="entry name" value="SKP1-like protein 5"/>
    <property type="match status" value="2"/>
</dbReference>
<dbReference type="InterPro" id="IPR001232">
    <property type="entry name" value="SKP1-like"/>
</dbReference>
<evidence type="ECO:0000256" key="4">
    <source>
        <dbReference type="ARBA" id="ARBA00022786"/>
    </source>
</evidence>
<dbReference type="Proteomes" id="UP000006591">
    <property type="component" value="Chromosome 2"/>
</dbReference>
<dbReference type="GO" id="GO:0005634">
    <property type="term" value="C:nucleus"/>
    <property type="evidence" value="ECO:0007669"/>
    <property type="project" value="UniProtKB-SubCell"/>
</dbReference>
<dbReference type="AlphaFoldDB" id="A0A0E0G4Y4"/>
<evidence type="ECO:0000313" key="10">
    <source>
        <dbReference type="EnsemblPlants" id="ONIVA02G13610.2"/>
    </source>
</evidence>
<reference evidence="10" key="1">
    <citation type="submission" date="2015-04" db="UniProtKB">
        <authorList>
            <consortium name="EnsemblPlants"/>
        </authorList>
    </citation>
    <scope>IDENTIFICATION</scope>
    <source>
        <strain evidence="10">SL10</strain>
    </source>
</reference>
<feature type="domain" description="SKP1 component dimerisation" evidence="8">
    <location>
        <begin position="364"/>
        <end position="395"/>
    </location>
</feature>
<evidence type="ECO:0000259" key="9">
    <source>
        <dbReference type="Pfam" id="PF03931"/>
    </source>
</evidence>
<dbReference type="SUPFAM" id="SSF81382">
    <property type="entry name" value="Skp1 dimerisation domain-like"/>
    <property type="match status" value="3"/>
</dbReference>
<feature type="domain" description="SKP1 component POZ" evidence="9">
    <location>
        <begin position="469"/>
        <end position="529"/>
    </location>
</feature>
<evidence type="ECO:0000256" key="5">
    <source>
        <dbReference type="ARBA" id="ARBA00023242"/>
    </source>
</evidence>
<dbReference type="Pfam" id="PF03931">
    <property type="entry name" value="Skp1_POZ"/>
    <property type="match status" value="3"/>
</dbReference>
<protein>
    <recommendedName>
        <fullName evidence="12">SKP1-like protein</fullName>
    </recommendedName>
</protein>
<dbReference type="InterPro" id="IPR016072">
    <property type="entry name" value="Skp1_comp_dimer"/>
</dbReference>
<dbReference type="GO" id="GO:0006511">
    <property type="term" value="P:ubiquitin-dependent protein catabolic process"/>
    <property type="evidence" value="ECO:0007669"/>
    <property type="project" value="InterPro"/>
</dbReference>
<evidence type="ECO:0000256" key="7">
    <source>
        <dbReference type="SAM" id="MobiDB-lite"/>
    </source>
</evidence>
<evidence type="ECO:0000256" key="6">
    <source>
        <dbReference type="ARBA" id="ARBA00054396"/>
    </source>
</evidence>
<keyword evidence="11" id="KW-1185">Reference proteome</keyword>
<dbReference type="UniPathway" id="UPA00143"/>
<feature type="region of interest" description="Disordered" evidence="7">
    <location>
        <begin position="234"/>
        <end position="253"/>
    </location>
</feature>
<comment type="function">
    <text evidence="6">Involved in ubiquitination and subsequent proteasomal degradation of target proteins. Together with CUL1, RBX1 and a F-box protein, it forms a SCF E3 ubiquitin ligase complex. The functional specificity of this complex depends on the type of F-box protein. In the SCF complex, it serves as an adapter that links the F-box protein to CUL1.</text>
</comment>
<dbReference type="Gene3D" id="3.30.710.10">
    <property type="entry name" value="Potassium Channel Kv1.1, Chain A"/>
    <property type="match status" value="3"/>
</dbReference>
<proteinExistence type="inferred from homology"/>
<feature type="domain" description="SKP1 component dimerisation" evidence="8">
    <location>
        <begin position="163"/>
        <end position="208"/>
    </location>
</feature>
<evidence type="ECO:0008006" key="12">
    <source>
        <dbReference type="Google" id="ProtNLM"/>
    </source>
</evidence>
<dbReference type="Gramene" id="ONIVA02G13610.2">
    <property type="protein sequence ID" value="ONIVA02G13610.2"/>
    <property type="gene ID" value="ONIVA02G13610"/>
</dbReference>
<dbReference type="GO" id="GO:0016567">
    <property type="term" value="P:protein ubiquitination"/>
    <property type="evidence" value="ECO:0007669"/>
    <property type="project" value="UniProtKB-UniPathway"/>
</dbReference>
<dbReference type="InterPro" id="IPR011333">
    <property type="entry name" value="SKP1/BTB/POZ_sf"/>
</dbReference>
<dbReference type="InterPro" id="IPR036296">
    <property type="entry name" value="SKP1-like_dim_sf"/>
</dbReference>
<dbReference type="SUPFAM" id="SSF54695">
    <property type="entry name" value="POZ domain"/>
    <property type="match status" value="3"/>
</dbReference>
<keyword evidence="4" id="KW-0833">Ubl conjugation pathway</keyword>
<dbReference type="SMART" id="SM00512">
    <property type="entry name" value="Skp1"/>
    <property type="match status" value="3"/>
</dbReference>
<organism evidence="10">
    <name type="scientific">Oryza nivara</name>
    <name type="common">Indian wild rice</name>
    <name type="synonym">Oryza sativa f. spontanea</name>
    <dbReference type="NCBI Taxonomy" id="4536"/>
    <lineage>
        <taxon>Eukaryota</taxon>
        <taxon>Viridiplantae</taxon>
        <taxon>Streptophyta</taxon>
        <taxon>Embryophyta</taxon>
        <taxon>Tracheophyta</taxon>
        <taxon>Spermatophyta</taxon>
        <taxon>Magnoliopsida</taxon>
        <taxon>Liliopsida</taxon>
        <taxon>Poales</taxon>
        <taxon>Poaceae</taxon>
        <taxon>BOP clade</taxon>
        <taxon>Oryzoideae</taxon>
        <taxon>Oryzeae</taxon>
        <taxon>Oryzinae</taxon>
        <taxon>Oryza</taxon>
    </lineage>
</organism>
<feature type="domain" description="SKP1 component dimerisation" evidence="8">
    <location>
        <begin position="572"/>
        <end position="617"/>
    </location>
</feature>